<sequence length="135" mass="14767">HGTPHQRPTTHRTTSRRQLASDRASTDQRSPEPGRSSLGAQATRTRRCRRARPTPPSPRPCPASTTTTPPSPSPSPAPPPTTASAPSTTSTTSLPPQSTRPSPTFPVSRTSHDEELVMYIHSLVFCGWFLTWYVR</sequence>
<proteinExistence type="predicted"/>
<dbReference type="Proteomes" id="UP000015105">
    <property type="component" value="Chromosome 7D"/>
</dbReference>
<dbReference type="Gramene" id="AET7Gv20872900.1">
    <property type="protein sequence ID" value="AET7Gv20872900.1"/>
    <property type="gene ID" value="AET7Gv20872900"/>
</dbReference>
<organism evidence="2 3">
    <name type="scientific">Aegilops tauschii subsp. strangulata</name>
    <name type="common">Goatgrass</name>
    <dbReference type="NCBI Taxonomy" id="200361"/>
    <lineage>
        <taxon>Eukaryota</taxon>
        <taxon>Viridiplantae</taxon>
        <taxon>Streptophyta</taxon>
        <taxon>Embryophyta</taxon>
        <taxon>Tracheophyta</taxon>
        <taxon>Spermatophyta</taxon>
        <taxon>Magnoliopsida</taxon>
        <taxon>Liliopsida</taxon>
        <taxon>Poales</taxon>
        <taxon>Poaceae</taxon>
        <taxon>BOP clade</taxon>
        <taxon>Pooideae</taxon>
        <taxon>Triticodae</taxon>
        <taxon>Triticeae</taxon>
        <taxon>Triticinae</taxon>
        <taxon>Aegilops</taxon>
    </lineage>
</organism>
<reference evidence="2" key="5">
    <citation type="journal article" date="2021" name="G3 (Bethesda)">
        <title>Aegilops tauschii genome assembly Aet v5.0 features greater sequence contiguity and improved annotation.</title>
        <authorList>
            <person name="Wang L."/>
            <person name="Zhu T."/>
            <person name="Rodriguez J.C."/>
            <person name="Deal K.R."/>
            <person name="Dubcovsky J."/>
            <person name="McGuire P.E."/>
            <person name="Lux T."/>
            <person name="Spannagl M."/>
            <person name="Mayer K.F.X."/>
            <person name="Baldrich P."/>
            <person name="Meyers B.C."/>
            <person name="Huo N."/>
            <person name="Gu Y.Q."/>
            <person name="Zhou H."/>
            <person name="Devos K.M."/>
            <person name="Bennetzen J.L."/>
            <person name="Unver T."/>
            <person name="Budak H."/>
            <person name="Gulick P.J."/>
            <person name="Galiba G."/>
            <person name="Kalapos B."/>
            <person name="Nelson D.R."/>
            <person name="Li P."/>
            <person name="You F.M."/>
            <person name="Luo M.C."/>
            <person name="Dvorak J."/>
        </authorList>
    </citation>
    <scope>NUCLEOTIDE SEQUENCE [LARGE SCALE GENOMIC DNA]</scope>
    <source>
        <strain evidence="2">cv. AL8/78</strain>
    </source>
</reference>
<accession>A0A453SAH0</accession>
<keyword evidence="3" id="KW-1185">Reference proteome</keyword>
<evidence type="ECO:0000313" key="2">
    <source>
        <dbReference type="EnsemblPlants" id="AET7Gv20872900.1"/>
    </source>
</evidence>
<feature type="compositionally biased region" description="Pro residues" evidence="1">
    <location>
        <begin position="69"/>
        <end position="81"/>
    </location>
</feature>
<reference evidence="2" key="4">
    <citation type="submission" date="2019-03" db="UniProtKB">
        <authorList>
            <consortium name="EnsemblPlants"/>
        </authorList>
    </citation>
    <scope>IDENTIFICATION</scope>
</reference>
<protein>
    <submittedName>
        <fullName evidence="2">Uncharacterized protein</fullName>
    </submittedName>
</protein>
<feature type="region of interest" description="Disordered" evidence="1">
    <location>
        <begin position="1"/>
        <end position="109"/>
    </location>
</feature>
<feature type="compositionally biased region" description="Low complexity" evidence="1">
    <location>
        <begin position="82"/>
        <end position="102"/>
    </location>
</feature>
<reference evidence="2" key="3">
    <citation type="journal article" date="2017" name="Nature">
        <title>Genome sequence of the progenitor of the wheat D genome Aegilops tauschii.</title>
        <authorList>
            <person name="Luo M.C."/>
            <person name="Gu Y.Q."/>
            <person name="Puiu D."/>
            <person name="Wang H."/>
            <person name="Twardziok S.O."/>
            <person name="Deal K.R."/>
            <person name="Huo N."/>
            <person name="Zhu T."/>
            <person name="Wang L."/>
            <person name="Wang Y."/>
            <person name="McGuire P.E."/>
            <person name="Liu S."/>
            <person name="Long H."/>
            <person name="Ramasamy R.K."/>
            <person name="Rodriguez J.C."/>
            <person name="Van S.L."/>
            <person name="Yuan L."/>
            <person name="Wang Z."/>
            <person name="Xia Z."/>
            <person name="Xiao L."/>
            <person name="Anderson O.D."/>
            <person name="Ouyang S."/>
            <person name="Liang Y."/>
            <person name="Zimin A.V."/>
            <person name="Pertea G."/>
            <person name="Qi P."/>
            <person name="Bennetzen J.L."/>
            <person name="Dai X."/>
            <person name="Dawson M.W."/>
            <person name="Muller H.G."/>
            <person name="Kugler K."/>
            <person name="Rivarola-Duarte L."/>
            <person name="Spannagl M."/>
            <person name="Mayer K.F.X."/>
            <person name="Lu F.H."/>
            <person name="Bevan M.W."/>
            <person name="Leroy P."/>
            <person name="Li P."/>
            <person name="You F.M."/>
            <person name="Sun Q."/>
            <person name="Liu Z."/>
            <person name="Lyons E."/>
            <person name="Wicker T."/>
            <person name="Salzberg S.L."/>
            <person name="Devos K.M."/>
            <person name="Dvorak J."/>
        </authorList>
    </citation>
    <scope>NUCLEOTIDE SEQUENCE [LARGE SCALE GENOMIC DNA]</scope>
    <source>
        <strain evidence="2">cv. AL8/78</strain>
    </source>
</reference>
<evidence type="ECO:0000313" key="3">
    <source>
        <dbReference type="Proteomes" id="UP000015105"/>
    </source>
</evidence>
<reference evidence="3" key="2">
    <citation type="journal article" date="2017" name="Nat. Plants">
        <title>The Aegilops tauschii genome reveals multiple impacts of transposons.</title>
        <authorList>
            <person name="Zhao G."/>
            <person name="Zou C."/>
            <person name="Li K."/>
            <person name="Wang K."/>
            <person name="Li T."/>
            <person name="Gao L."/>
            <person name="Zhang X."/>
            <person name="Wang H."/>
            <person name="Yang Z."/>
            <person name="Liu X."/>
            <person name="Jiang W."/>
            <person name="Mao L."/>
            <person name="Kong X."/>
            <person name="Jiao Y."/>
            <person name="Jia J."/>
        </authorList>
    </citation>
    <scope>NUCLEOTIDE SEQUENCE [LARGE SCALE GENOMIC DNA]</scope>
    <source>
        <strain evidence="3">cv. AL8/78</strain>
    </source>
</reference>
<dbReference type="EnsemblPlants" id="AET7Gv20872900.1">
    <property type="protein sequence ID" value="AET7Gv20872900.1"/>
    <property type="gene ID" value="AET7Gv20872900"/>
</dbReference>
<name>A0A453SAH0_AEGTS</name>
<dbReference type="AlphaFoldDB" id="A0A453SAH0"/>
<reference evidence="3" key="1">
    <citation type="journal article" date="2014" name="Science">
        <title>Ancient hybridizations among the ancestral genomes of bread wheat.</title>
        <authorList>
            <consortium name="International Wheat Genome Sequencing Consortium,"/>
            <person name="Marcussen T."/>
            <person name="Sandve S.R."/>
            <person name="Heier L."/>
            <person name="Spannagl M."/>
            <person name="Pfeifer M."/>
            <person name="Jakobsen K.S."/>
            <person name="Wulff B.B."/>
            <person name="Steuernagel B."/>
            <person name="Mayer K.F."/>
            <person name="Olsen O.A."/>
        </authorList>
    </citation>
    <scope>NUCLEOTIDE SEQUENCE [LARGE SCALE GENOMIC DNA]</scope>
    <source>
        <strain evidence="3">cv. AL8/78</strain>
    </source>
</reference>
<evidence type="ECO:0000256" key="1">
    <source>
        <dbReference type="SAM" id="MobiDB-lite"/>
    </source>
</evidence>